<evidence type="ECO:0000256" key="3">
    <source>
        <dbReference type="PROSITE-ProRule" id="PRU00176"/>
    </source>
</evidence>
<gene>
    <name evidence="6" type="ORF">PGLA1383_LOCUS45749</name>
</gene>
<keyword evidence="2 3" id="KW-0694">RNA-binding</keyword>
<evidence type="ECO:0000313" key="6">
    <source>
        <dbReference type="EMBL" id="CAE8629208.1"/>
    </source>
</evidence>
<accession>A0A813GTZ7</accession>
<protein>
    <recommendedName>
        <fullName evidence="5">RRM domain-containing protein</fullName>
    </recommendedName>
</protein>
<feature type="domain" description="RRM" evidence="5">
    <location>
        <begin position="111"/>
        <end position="192"/>
    </location>
</feature>
<dbReference type="PROSITE" id="PS50102">
    <property type="entry name" value="RRM"/>
    <property type="match status" value="1"/>
</dbReference>
<organism evidence="6 7">
    <name type="scientific">Polarella glacialis</name>
    <name type="common">Dinoflagellate</name>
    <dbReference type="NCBI Taxonomy" id="89957"/>
    <lineage>
        <taxon>Eukaryota</taxon>
        <taxon>Sar</taxon>
        <taxon>Alveolata</taxon>
        <taxon>Dinophyceae</taxon>
        <taxon>Suessiales</taxon>
        <taxon>Suessiaceae</taxon>
        <taxon>Polarella</taxon>
    </lineage>
</organism>
<name>A0A813GTZ7_POLGL</name>
<evidence type="ECO:0000259" key="5">
    <source>
        <dbReference type="PROSITE" id="PS50102"/>
    </source>
</evidence>
<dbReference type="Pfam" id="PF00076">
    <property type="entry name" value="RRM_1"/>
    <property type="match status" value="1"/>
</dbReference>
<dbReference type="Gene3D" id="3.30.70.330">
    <property type="match status" value="1"/>
</dbReference>
<dbReference type="InterPro" id="IPR000504">
    <property type="entry name" value="RRM_dom"/>
</dbReference>
<reference evidence="6" key="1">
    <citation type="submission" date="2021-02" db="EMBL/GenBank/DDBJ databases">
        <authorList>
            <person name="Dougan E. K."/>
            <person name="Rhodes N."/>
            <person name="Thang M."/>
            <person name="Chan C."/>
        </authorList>
    </citation>
    <scope>NUCLEOTIDE SEQUENCE</scope>
</reference>
<evidence type="ECO:0000313" key="7">
    <source>
        <dbReference type="Proteomes" id="UP000654075"/>
    </source>
</evidence>
<dbReference type="GO" id="GO:0003723">
    <property type="term" value="F:RNA binding"/>
    <property type="evidence" value="ECO:0007669"/>
    <property type="project" value="UniProtKB-UniRule"/>
</dbReference>
<dbReference type="SUPFAM" id="SSF54928">
    <property type="entry name" value="RNA-binding domain, RBD"/>
    <property type="match status" value="1"/>
</dbReference>
<dbReference type="InterPro" id="IPR035979">
    <property type="entry name" value="RBD_domain_sf"/>
</dbReference>
<feature type="non-terminal residue" evidence="6">
    <location>
        <position position="1"/>
    </location>
</feature>
<evidence type="ECO:0000256" key="1">
    <source>
        <dbReference type="ARBA" id="ARBA00022737"/>
    </source>
</evidence>
<dbReference type="InterPro" id="IPR012677">
    <property type="entry name" value="Nucleotide-bd_a/b_plait_sf"/>
</dbReference>
<keyword evidence="7" id="KW-1185">Reference proteome</keyword>
<feature type="region of interest" description="Disordered" evidence="4">
    <location>
        <begin position="22"/>
        <end position="58"/>
    </location>
</feature>
<evidence type="ECO:0000256" key="2">
    <source>
        <dbReference type="ARBA" id="ARBA00022884"/>
    </source>
</evidence>
<dbReference type="PANTHER" id="PTHR13976">
    <property type="entry name" value="HETEROGENEOUS NUCLEAR RIBONUCLEOPROTEIN-RELATED"/>
    <property type="match status" value="1"/>
</dbReference>
<dbReference type="AlphaFoldDB" id="A0A813GTZ7"/>
<comment type="caution">
    <text evidence="6">The sequence shown here is derived from an EMBL/GenBank/DDBJ whole genome shotgun (WGS) entry which is preliminary data.</text>
</comment>
<proteinExistence type="predicted"/>
<dbReference type="InterPro" id="IPR050666">
    <property type="entry name" value="ESRP"/>
</dbReference>
<sequence>FQVVGEPGKELVVLCIGGTGESVADEPAEEAPQQSPPTAAAAPHQDALHAASAPQQLSPHAAAWFQPQEPKSHHAHEPAAYSCHGQAETAQADNAEGGPNALFDEDLDGDFAIQLRGLPYRATVEDLKNFLGHHLANVADDNPVHLVLNRDGRPSGFARVVFVSQEAAKTARDDLHLRGMEDRYVEVFLYSERPSKGRTRKLEDGQTANSTLAEAAGVTKEQVVNECRAEMRPGAKRRMLLSMLGVTLSSGARAYLKQIDQGLKHFLAQYPSEFGVDGSKGCEYVVYAPQMAEDMFAQVLGQRIT</sequence>
<dbReference type="SMART" id="SM00360">
    <property type="entry name" value="RRM"/>
    <property type="match status" value="1"/>
</dbReference>
<feature type="compositionally biased region" description="Low complexity" evidence="4">
    <location>
        <begin position="30"/>
        <end position="53"/>
    </location>
</feature>
<dbReference type="OrthoDB" id="431068at2759"/>
<evidence type="ECO:0000256" key="4">
    <source>
        <dbReference type="SAM" id="MobiDB-lite"/>
    </source>
</evidence>
<dbReference type="Proteomes" id="UP000654075">
    <property type="component" value="Unassembled WGS sequence"/>
</dbReference>
<dbReference type="EMBL" id="CAJNNV010029613">
    <property type="protein sequence ID" value="CAE8629208.1"/>
    <property type="molecule type" value="Genomic_DNA"/>
</dbReference>
<keyword evidence="1" id="KW-0677">Repeat</keyword>